<sequence>MSIKVEIFSSSGCNKCQHAKNLLRKLAIELGGDTIEWCEINVLDAIDYAVELGVLSTPSIAINGKLVFTQLPSSKKLHQELLSQLNKHKAKSATTSGTKK</sequence>
<name>A0A3B0X1G4_9ZZZZ</name>
<gene>
    <name evidence="2" type="ORF">MNBD_GAMMA07-129</name>
</gene>
<feature type="domain" description="Thioredoxin-like fold" evidence="1">
    <location>
        <begin position="4"/>
        <end position="78"/>
    </location>
</feature>
<dbReference type="InterPro" id="IPR012336">
    <property type="entry name" value="Thioredoxin-like_fold"/>
</dbReference>
<dbReference type="Pfam" id="PF13192">
    <property type="entry name" value="Thioredoxin_3"/>
    <property type="match status" value="1"/>
</dbReference>
<organism evidence="2">
    <name type="scientific">hydrothermal vent metagenome</name>
    <dbReference type="NCBI Taxonomy" id="652676"/>
    <lineage>
        <taxon>unclassified sequences</taxon>
        <taxon>metagenomes</taxon>
        <taxon>ecological metagenomes</taxon>
    </lineage>
</organism>
<evidence type="ECO:0000259" key="1">
    <source>
        <dbReference type="Pfam" id="PF13192"/>
    </source>
</evidence>
<dbReference type="SUPFAM" id="SSF52833">
    <property type="entry name" value="Thioredoxin-like"/>
    <property type="match status" value="1"/>
</dbReference>
<dbReference type="AlphaFoldDB" id="A0A3B0X1G4"/>
<reference evidence="2" key="1">
    <citation type="submission" date="2018-06" db="EMBL/GenBank/DDBJ databases">
        <authorList>
            <person name="Zhirakovskaya E."/>
        </authorList>
    </citation>
    <scope>NUCLEOTIDE SEQUENCE</scope>
</reference>
<dbReference type="InterPro" id="IPR036249">
    <property type="entry name" value="Thioredoxin-like_sf"/>
</dbReference>
<dbReference type="EMBL" id="UOFF01000375">
    <property type="protein sequence ID" value="VAW57362.1"/>
    <property type="molecule type" value="Genomic_DNA"/>
</dbReference>
<protein>
    <recommendedName>
        <fullName evidence="1">Thioredoxin-like fold domain-containing protein</fullName>
    </recommendedName>
</protein>
<accession>A0A3B0X1G4</accession>
<proteinExistence type="predicted"/>
<dbReference type="Gene3D" id="3.40.30.10">
    <property type="entry name" value="Glutaredoxin"/>
    <property type="match status" value="1"/>
</dbReference>
<evidence type="ECO:0000313" key="2">
    <source>
        <dbReference type="EMBL" id="VAW57362.1"/>
    </source>
</evidence>